<feature type="compositionally biased region" description="Polar residues" evidence="1">
    <location>
        <begin position="15"/>
        <end position="33"/>
    </location>
</feature>
<dbReference type="Pfam" id="PF10821">
    <property type="entry name" value="DUF2567"/>
    <property type="match status" value="1"/>
</dbReference>
<feature type="region of interest" description="Disordered" evidence="1">
    <location>
        <begin position="267"/>
        <end position="290"/>
    </location>
</feature>
<keyword evidence="2" id="KW-1133">Transmembrane helix</keyword>
<feature type="transmembrane region" description="Helical" evidence="2">
    <location>
        <begin position="134"/>
        <end position="154"/>
    </location>
</feature>
<name>A0A841FCP8_9ACTN</name>
<keyword evidence="4" id="KW-1185">Reference proteome</keyword>
<proteinExistence type="predicted"/>
<dbReference type="RefSeq" id="WP_184785644.1">
    <property type="nucleotide sequence ID" value="NZ_BONT01000034.1"/>
</dbReference>
<dbReference type="Proteomes" id="UP000548476">
    <property type="component" value="Unassembled WGS sequence"/>
</dbReference>
<keyword evidence="2" id="KW-0472">Membrane</keyword>
<dbReference type="EMBL" id="JACHGT010000001">
    <property type="protein sequence ID" value="MBB6032783.1"/>
    <property type="molecule type" value="Genomic_DNA"/>
</dbReference>
<gene>
    <name evidence="3" type="ORF">HNR73_000625</name>
</gene>
<feature type="transmembrane region" description="Helical" evidence="2">
    <location>
        <begin position="161"/>
        <end position="180"/>
    </location>
</feature>
<protein>
    <submittedName>
        <fullName evidence="3">Putative membrane protein</fullName>
    </submittedName>
</protein>
<evidence type="ECO:0000313" key="4">
    <source>
        <dbReference type="Proteomes" id="UP000548476"/>
    </source>
</evidence>
<comment type="caution">
    <text evidence="3">The sequence shown here is derived from an EMBL/GenBank/DDBJ whole genome shotgun (WGS) entry which is preliminary data.</text>
</comment>
<reference evidence="3 4" key="1">
    <citation type="submission" date="2020-08" db="EMBL/GenBank/DDBJ databases">
        <title>Genomic Encyclopedia of Type Strains, Phase IV (KMG-IV): sequencing the most valuable type-strain genomes for metagenomic binning, comparative biology and taxonomic classification.</title>
        <authorList>
            <person name="Goeker M."/>
        </authorList>
    </citation>
    <scope>NUCLEOTIDE SEQUENCE [LARGE SCALE GENOMIC DNA]</scope>
    <source>
        <strain evidence="3 4">YIM 65646</strain>
    </source>
</reference>
<evidence type="ECO:0000256" key="1">
    <source>
        <dbReference type="SAM" id="MobiDB-lite"/>
    </source>
</evidence>
<sequence>MTAAESSPDEPGSARSPSSPTQTNAAPQDTDTVGETWARPYGPPPEVGGAGANGASAAPVFGGLTPLPVATAPERSLGREFAFGGLVLGVLAVLGIPLGLLWQAIAPRVELVATENSFRYTTESPEGYAGDDGVFTFLGLGLGLLAAIAVWALLRRHRGPVQVAALVLGSIAAQVVAWRFGEWWGRIGFEALLDNAQPGEHLFRPPRLLMINFDPGEAWDTLLAGKVLDVGGHLQLGVLATMALASVFVYTVLAGWSRYQSLSRETEPRLPTMQTTTPDAGNETAGRLPS</sequence>
<keyword evidence="2" id="KW-0812">Transmembrane</keyword>
<organism evidence="3 4">
    <name type="scientific">Phytomonospora endophytica</name>
    <dbReference type="NCBI Taxonomy" id="714109"/>
    <lineage>
        <taxon>Bacteria</taxon>
        <taxon>Bacillati</taxon>
        <taxon>Actinomycetota</taxon>
        <taxon>Actinomycetes</taxon>
        <taxon>Micromonosporales</taxon>
        <taxon>Micromonosporaceae</taxon>
        <taxon>Phytomonospora</taxon>
    </lineage>
</organism>
<dbReference type="InterPro" id="IPR021213">
    <property type="entry name" value="DUF2567"/>
</dbReference>
<feature type="region of interest" description="Disordered" evidence="1">
    <location>
        <begin position="1"/>
        <end position="54"/>
    </location>
</feature>
<accession>A0A841FCP8</accession>
<feature type="transmembrane region" description="Helical" evidence="2">
    <location>
        <begin position="236"/>
        <end position="256"/>
    </location>
</feature>
<dbReference type="AlphaFoldDB" id="A0A841FCP8"/>
<feature type="transmembrane region" description="Helical" evidence="2">
    <location>
        <begin position="81"/>
        <end position="105"/>
    </location>
</feature>
<evidence type="ECO:0000313" key="3">
    <source>
        <dbReference type="EMBL" id="MBB6032783.1"/>
    </source>
</evidence>
<evidence type="ECO:0000256" key="2">
    <source>
        <dbReference type="SAM" id="Phobius"/>
    </source>
</evidence>